<evidence type="ECO:0000313" key="2">
    <source>
        <dbReference type="EMBL" id="MTV36299.1"/>
    </source>
</evidence>
<dbReference type="GO" id="GO:0016646">
    <property type="term" value="F:oxidoreductase activity, acting on the CH-NH group of donors, NAD or NADP as acceptor"/>
    <property type="evidence" value="ECO:0007669"/>
    <property type="project" value="UniProtKB-ARBA"/>
</dbReference>
<dbReference type="SUPFAM" id="SSF50475">
    <property type="entry name" value="FMN-binding split barrel"/>
    <property type="match status" value="1"/>
</dbReference>
<dbReference type="Proteomes" id="UP000475582">
    <property type="component" value="Unassembled WGS sequence"/>
</dbReference>
<dbReference type="SMART" id="SM00903">
    <property type="entry name" value="Flavin_Reduct"/>
    <property type="match status" value="1"/>
</dbReference>
<evidence type="ECO:0000259" key="1">
    <source>
        <dbReference type="SMART" id="SM00903"/>
    </source>
</evidence>
<evidence type="ECO:0000313" key="3">
    <source>
        <dbReference type="Proteomes" id="UP000475582"/>
    </source>
</evidence>
<dbReference type="InterPro" id="IPR012349">
    <property type="entry name" value="Split_barrel_FMN-bd"/>
</dbReference>
<dbReference type="OrthoDB" id="9792858at2"/>
<dbReference type="EMBL" id="WNKY01000001">
    <property type="protein sequence ID" value="MTV36299.1"/>
    <property type="molecule type" value="Genomic_DNA"/>
</dbReference>
<dbReference type="InterPro" id="IPR036388">
    <property type="entry name" value="WH-like_DNA-bd_sf"/>
</dbReference>
<gene>
    <name evidence="2" type="ORF">GM676_01720</name>
</gene>
<dbReference type="Pfam" id="PF01613">
    <property type="entry name" value="Flavin_Reduct"/>
    <property type="match status" value="1"/>
</dbReference>
<dbReference type="GO" id="GO:0010181">
    <property type="term" value="F:FMN binding"/>
    <property type="evidence" value="ECO:0007669"/>
    <property type="project" value="InterPro"/>
</dbReference>
<dbReference type="SUPFAM" id="SSF46785">
    <property type="entry name" value="Winged helix' DNA-binding domain"/>
    <property type="match status" value="1"/>
</dbReference>
<keyword evidence="3" id="KW-1185">Reference proteome</keyword>
<dbReference type="Gene3D" id="1.10.10.10">
    <property type="entry name" value="Winged helix-like DNA-binding domain superfamily/Winged helix DNA-binding domain"/>
    <property type="match status" value="1"/>
</dbReference>
<organism evidence="2 3">
    <name type="scientific">Duganella radicis</name>
    <dbReference type="NCBI Taxonomy" id="551988"/>
    <lineage>
        <taxon>Bacteria</taxon>
        <taxon>Pseudomonadati</taxon>
        <taxon>Pseudomonadota</taxon>
        <taxon>Betaproteobacteria</taxon>
        <taxon>Burkholderiales</taxon>
        <taxon>Oxalobacteraceae</taxon>
        <taxon>Telluria group</taxon>
        <taxon>Duganella</taxon>
    </lineage>
</organism>
<proteinExistence type="predicted"/>
<dbReference type="AlphaFoldDB" id="A0A6L6PCB3"/>
<comment type="caution">
    <text evidence="2">The sequence shown here is derived from an EMBL/GenBank/DDBJ whole genome shotgun (WGS) entry which is preliminary data.</text>
</comment>
<reference evidence="2 3" key="1">
    <citation type="submission" date="2019-11" db="EMBL/GenBank/DDBJ databases">
        <title>Type strains purchased from KCTC, JCM and DSMZ.</title>
        <authorList>
            <person name="Lu H."/>
        </authorList>
    </citation>
    <scope>NUCLEOTIDE SEQUENCE [LARGE SCALE GENOMIC DNA]</scope>
    <source>
        <strain evidence="2 3">KCTC 22382</strain>
    </source>
</reference>
<dbReference type="InterPro" id="IPR036390">
    <property type="entry name" value="WH_DNA-bd_sf"/>
</dbReference>
<dbReference type="Gene3D" id="2.30.110.10">
    <property type="entry name" value="Electron Transport, Fmn-binding Protein, Chain A"/>
    <property type="match status" value="1"/>
</dbReference>
<feature type="domain" description="Flavin reductase like" evidence="1">
    <location>
        <begin position="28"/>
        <end position="170"/>
    </location>
</feature>
<sequence length="332" mass="35377">MNTYDAAMRLVGLPATPTSRGQELQDPLTCFPSSVVLVTCGQGTDGIGVLARSFAILSPASALVAWTIERHVAGASAVEQAARWEAHALAYDQAELARRIAAASGHGLADISLRAGANDIRVLEGSAVTLSCERVTSFACEDSLIVIGRVSGFVRSDFPPLIRHDNADAISINIGGHPLGLPAETTATSLSYLLGSAFFYLYGQMRDVGGRLGYNNIEMFVITALGERGGRTRLEIETLLAYSAHPTGLQAMDDLEARGLIESHDAVNGVLSDLSYDLTPAGRAVFEQAWQAGLRVETEMASLLGVPETVALRALLYRFVGKIDRYAPAAWL</sequence>
<dbReference type="InterPro" id="IPR002563">
    <property type="entry name" value="Flavin_Rdtase-like_dom"/>
</dbReference>
<accession>A0A6L6PCB3</accession>
<name>A0A6L6PCB3_9BURK</name>
<protein>
    <recommendedName>
        <fullName evidence="1">Flavin reductase like domain-containing protein</fullName>
    </recommendedName>
</protein>
<dbReference type="RefSeq" id="WP_155461641.1">
    <property type="nucleotide sequence ID" value="NZ_WNKY01000001.1"/>
</dbReference>